<dbReference type="Proteomes" id="UP001168990">
    <property type="component" value="Unassembled WGS sequence"/>
</dbReference>
<dbReference type="AlphaFoldDB" id="A0AA39FW05"/>
<sequence length="233" mass="25327">MDHKGTNKSTGDGAPEGVPDPQPKTPDVDVLLTPGQTLRSDQSEATVPLDIAARSDGSDLVELPNPKDSGKRRNRCGSVKKRARKAKAKRELQLVPPAEAISDVEAPQPGGSLVGSYDCGSGTGSKGGPASMNLKWRRNETVTPPEIRKQVKRNKGTQPSSFREALLADRRLAIVPVSYPGRSLRQEAGELLTRALFGAIDAISKEVAVPRFEENWWERGIFWVTYTDDTAKE</sequence>
<feature type="compositionally biased region" description="Basic residues" evidence="1">
    <location>
        <begin position="70"/>
        <end position="88"/>
    </location>
</feature>
<dbReference type="Pfam" id="PF16012">
    <property type="entry name" value="DUF4780"/>
    <property type="match status" value="1"/>
</dbReference>
<name>A0AA39FW05_9HYME</name>
<organism evidence="3 4">
    <name type="scientific">Microctonus aethiopoides</name>
    <dbReference type="NCBI Taxonomy" id="144406"/>
    <lineage>
        <taxon>Eukaryota</taxon>
        <taxon>Metazoa</taxon>
        <taxon>Ecdysozoa</taxon>
        <taxon>Arthropoda</taxon>
        <taxon>Hexapoda</taxon>
        <taxon>Insecta</taxon>
        <taxon>Pterygota</taxon>
        <taxon>Neoptera</taxon>
        <taxon>Endopterygota</taxon>
        <taxon>Hymenoptera</taxon>
        <taxon>Apocrita</taxon>
        <taxon>Ichneumonoidea</taxon>
        <taxon>Braconidae</taxon>
        <taxon>Euphorinae</taxon>
        <taxon>Microctonus</taxon>
    </lineage>
</organism>
<reference evidence="3" key="1">
    <citation type="journal article" date="2023" name="bioRxiv">
        <title>Scaffold-level genome assemblies of two parasitoid biocontrol wasps reveal the parthenogenesis mechanism and an associated novel virus.</title>
        <authorList>
            <person name="Inwood S."/>
            <person name="Skelly J."/>
            <person name="Guhlin J."/>
            <person name="Harrop T."/>
            <person name="Goldson S."/>
            <person name="Dearden P."/>
        </authorList>
    </citation>
    <scope>NUCLEOTIDE SEQUENCE</scope>
    <source>
        <strain evidence="3">Irish</strain>
        <tissue evidence="3">Whole body</tissue>
    </source>
</reference>
<accession>A0AA39FW05</accession>
<evidence type="ECO:0000259" key="2">
    <source>
        <dbReference type="Pfam" id="PF16012"/>
    </source>
</evidence>
<gene>
    <name evidence="3" type="ORF">PV328_000993</name>
</gene>
<dbReference type="EMBL" id="JAQQBS010000001">
    <property type="protein sequence ID" value="KAK0176895.1"/>
    <property type="molecule type" value="Genomic_DNA"/>
</dbReference>
<evidence type="ECO:0000313" key="4">
    <source>
        <dbReference type="Proteomes" id="UP001168990"/>
    </source>
</evidence>
<evidence type="ECO:0000256" key="1">
    <source>
        <dbReference type="SAM" id="MobiDB-lite"/>
    </source>
</evidence>
<feature type="region of interest" description="Disordered" evidence="1">
    <location>
        <begin position="1"/>
        <end position="91"/>
    </location>
</feature>
<feature type="domain" description="DUF4780" evidence="2">
    <location>
        <begin position="168"/>
        <end position="232"/>
    </location>
</feature>
<keyword evidence="4" id="KW-1185">Reference proteome</keyword>
<comment type="caution">
    <text evidence="3">The sequence shown here is derived from an EMBL/GenBank/DDBJ whole genome shotgun (WGS) entry which is preliminary data.</text>
</comment>
<reference evidence="3" key="2">
    <citation type="submission" date="2023-03" db="EMBL/GenBank/DDBJ databases">
        <authorList>
            <person name="Inwood S.N."/>
            <person name="Skelly J.G."/>
            <person name="Guhlin J."/>
            <person name="Harrop T.W.R."/>
            <person name="Goldson S.G."/>
            <person name="Dearden P.K."/>
        </authorList>
    </citation>
    <scope>NUCLEOTIDE SEQUENCE</scope>
    <source>
        <strain evidence="3">Irish</strain>
        <tissue evidence="3">Whole body</tissue>
    </source>
</reference>
<proteinExistence type="predicted"/>
<feature type="compositionally biased region" description="Polar residues" evidence="1">
    <location>
        <begin position="34"/>
        <end position="45"/>
    </location>
</feature>
<evidence type="ECO:0000313" key="3">
    <source>
        <dbReference type="EMBL" id="KAK0176895.1"/>
    </source>
</evidence>
<dbReference type="InterPro" id="IPR031961">
    <property type="entry name" value="DUF4780"/>
</dbReference>
<protein>
    <recommendedName>
        <fullName evidence="2">DUF4780 domain-containing protein</fullName>
    </recommendedName>
</protein>